<accession>A0ABQ9EEU8</accession>
<comment type="caution">
    <text evidence="1">The sequence shown here is derived from an EMBL/GenBank/DDBJ whole genome shotgun (WGS) entry which is preliminary data.</text>
</comment>
<organism evidence="1 2">
    <name type="scientific">Tegillarca granosa</name>
    <name type="common">Malaysian cockle</name>
    <name type="synonym">Anadara granosa</name>
    <dbReference type="NCBI Taxonomy" id="220873"/>
    <lineage>
        <taxon>Eukaryota</taxon>
        <taxon>Metazoa</taxon>
        <taxon>Spiralia</taxon>
        <taxon>Lophotrochozoa</taxon>
        <taxon>Mollusca</taxon>
        <taxon>Bivalvia</taxon>
        <taxon>Autobranchia</taxon>
        <taxon>Pteriomorphia</taxon>
        <taxon>Arcoida</taxon>
        <taxon>Arcoidea</taxon>
        <taxon>Arcidae</taxon>
        <taxon>Tegillarca</taxon>
    </lineage>
</organism>
<dbReference type="Proteomes" id="UP001217089">
    <property type="component" value="Unassembled WGS sequence"/>
</dbReference>
<protein>
    <submittedName>
        <fullName evidence="1">Uncharacterized protein</fullName>
    </submittedName>
</protein>
<sequence>MPEARGKPWSTEYMEKFQRKRVPKPPTCKRGSNHNRSFVKKLSSHNAYEYTRPRTADNFNTSRQYIGTHMMYATDIDEDVGNDIPLDLTVEGTKVPITARSDVPHYMENVEVSFDVDEVGQYNKAVMEPVGRPDYKDYHWIVWPQPAEESRDETPIVTRSKSAIQARNIEHKPETPLNISKKQQDYHWSVWPQPSEKTNEPQLRPHTALGIHNEGIIIQVDVDKNCKMWRSKDTDNYPTYVPELQSWITASNDYEKDIATKMSGMYLTQSPRCLPDYMRPKREGTFTYGYGNRLSPMRTTPGLYAQSCLPYTHNSLPEDLVIQGMTKRLQNADQIPGGLYRSNTDLARPLNRRVINYPRSEEYVHQHSMFWSTQPLVRGHFIIHPDWVSERITKRKLNTAYGRKKSGLRYGTN</sequence>
<gene>
    <name evidence="1" type="ORF">KUTeg_017444</name>
</gene>
<evidence type="ECO:0000313" key="2">
    <source>
        <dbReference type="Proteomes" id="UP001217089"/>
    </source>
</evidence>
<name>A0ABQ9EEU8_TEGGR</name>
<dbReference type="EMBL" id="JARBDR010000903">
    <property type="protein sequence ID" value="KAJ8303861.1"/>
    <property type="molecule type" value="Genomic_DNA"/>
</dbReference>
<evidence type="ECO:0000313" key="1">
    <source>
        <dbReference type="EMBL" id="KAJ8303861.1"/>
    </source>
</evidence>
<keyword evidence="2" id="KW-1185">Reference proteome</keyword>
<reference evidence="1 2" key="1">
    <citation type="submission" date="2022-12" db="EMBL/GenBank/DDBJ databases">
        <title>Chromosome-level genome of Tegillarca granosa.</title>
        <authorList>
            <person name="Kim J."/>
        </authorList>
    </citation>
    <scope>NUCLEOTIDE SEQUENCE [LARGE SCALE GENOMIC DNA]</scope>
    <source>
        <strain evidence="1">Teg-2019</strain>
        <tissue evidence="1">Adductor muscle</tissue>
    </source>
</reference>
<proteinExistence type="predicted"/>